<feature type="region of interest" description="Disordered" evidence="2">
    <location>
        <begin position="129"/>
        <end position="166"/>
    </location>
</feature>
<protein>
    <submittedName>
        <fullName evidence="5">Uncharacterized protein</fullName>
    </submittedName>
</protein>
<dbReference type="GO" id="GO:0004725">
    <property type="term" value="F:protein tyrosine phosphatase activity"/>
    <property type="evidence" value="ECO:0007669"/>
    <property type="project" value="InterPro"/>
</dbReference>
<sequence>MIPSSLTVTPPAPPSKRQRSRDGRPAFNRTSSTYREVDDGPPPSPGLRIPAFLNHTKADISKLFQELEWRQRFRLQHAMNNPTSSPFRIERSPMVFSRNRYTNVQPWDSSRIKLEVPIAGSDYVNASPIRLKSRSPSSSPNARSTGSVDHQSASTNVNPPEYKYIATQGPKDGQFSHFWNMVMQETVGEIGVIVMLTQCWEGNKEKCGQYFPINMDIPTFDLESSEGNDHPSNPIGDPGSDRNTPEPKGQRSLEESKTIWHYLFNGWPDYAKPEGEDRRALLELIKQSALQAGDPSLNPRFVHCSAGVGRTGTFIALDFLLRELAQGNLEINPSTSSRPSSSGQRTQTSPEESDTASVDGNSFAMMMGKESTPEAKEDLIFETVDTLREQRMMMVMNDVQYSFLYEVLREAYVEMYSPERRKAVGSGLMTEADDDGDGGGGGNGATNADMEEPSPKMPRIGNMLFVGPSEAAEAERKEVERKAGNANIGAVKANSRVGQGGEAAVEADPFVAVDPAVVRLEQEAKKD</sequence>
<feature type="compositionally biased region" description="Polar residues" evidence="2">
    <location>
        <begin position="148"/>
        <end position="158"/>
    </location>
</feature>
<dbReference type="InterPro" id="IPR050348">
    <property type="entry name" value="Protein-Tyr_Phosphatase"/>
</dbReference>
<accession>A0A8H7E6G4</accession>
<reference evidence="5" key="1">
    <citation type="submission" date="2020-02" db="EMBL/GenBank/DDBJ databases">
        <authorList>
            <person name="Palmer J.M."/>
        </authorList>
    </citation>
    <scope>NUCLEOTIDE SEQUENCE</scope>
    <source>
        <strain evidence="5">EPUS1.4</strain>
        <tissue evidence="5">Thallus</tissue>
    </source>
</reference>
<evidence type="ECO:0000256" key="1">
    <source>
        <dbReference type="ARBA" id="ARBA00009649"/>
    </source>
</evidence>
<feature type="region of interest" description="Disordered" evidence="2">
    <location>
        <begin position="428"/>
        <end position="457"/>
    </location>
</feature>
<keyword evidence="6" id="KW-1185">Reference proteome</keyword>
<dbReference type="PANTHER" id="PTHR19134:SF449">
    <property type="entry name" value="TYROSINE-PROTEIN PHOSPHATASE 1"/>
    <property type="match status" value="1"/>
</dbReference>
<comment type="caution">
    <text evidence="5">The sequence shown here is derived from an EMBL/GenBank/DDBJ whole genome shotgun (WGS) entry which is preliminary data.</text>
</comment>
<feature type="region of interest" description="Disordered" evidence="2">
    <location>
        <begin position="221"/>
        <end position="252"/>
    </location>
</feature>
<feature type="region of interest" description="Disordered" evidence="2">
    <location>
        <begin position="1"/>
        <end position="46"/>
    </location>
</feature>
<dbReference type="InterPro" id="IPR016130">
    <property type="entry name" value="Tyr_Pase_AS"/>
</dbReference>
<evidence type="ECO:0000313" key="5">
    <source>
        <dbReference type="EMBL" id="KAF7510205.1"/>
    </source>
</evidence>
<dbReference type="Proteomes" id="UP000606974">
    <property type="component" value="Unassembled WGS sequence"/>
</dbReference>
<gene>
    <name evidence="5" type="ORF">GJ744_006901</name>
</gene>
<evidence type="ECO:0000259" key="4">
    <source>
        <dbReference type="PROSITE" id="PS50056"/>
    </source>
</evidence>
<dbReference type="InterPro" id="IPR000387">
    <property type="entry name" value="Tyr_Pase_dom"/>
</dbReference>
<dbReference type="InterPro" id="IPR000242">
    <property type="entry name" value="PTP_cat"/>
</dbReference>
<evidence type="ECO:0000313" key="6">
    <source>
        <dbReference type="Proteomes" id="UP000606974"/>
    </source>
</evidence>
<dbReference type="PRINTS" id="PR00700">
    <property type="entry name" value="PRTYPHPHTASE"/>
</dbReference>
<dbReference type="PROSITE" id="PS50056">
    <property type="entry name" value="TYR_PHOSPHATASE_2"/>
    <property type="match status" value="1"/>
</dbReference>
<dbReference type="SMART" id="SM00194">
    <property type="entry name" value="PTPc"/>
    <property type="match status" value="1"/>
</dbReference>
<dbReference type="EMBL" id="JAACFV010000032">
    <property type="protein sequence ID" value="KAF7510205.1"/>
    <property type="molecule type" value="Genomic_DNA"/>
</dbReference>
<dbReference type="InterPro" id="IPR003595">
    <property type="entry name" value="Tyr_Pase_cat"/>
</dbReference>
<feature type="compositionally biased region" description="Low complexity" evidence="2">
    <location>
        <begin position="129"/>
        <end position="147"/>
    </location>
</feature>
<comment type="similarity">
    <text evidence="1">Belongs to the protein-tyrosine phosphatase family. Non-receptor class subfamily.</text>
</comment>
<dbReference type="PANTHER" id="PTHR19134">
    <property type="entry name" value="RECEPTOR-TYPE TYROSINE-PROTEIN PHOSPHATASE"/>
    <property type="match status" value="1"/>
</dbReference>
<feature type="region of interest" description="Disordered" evidence="2">
    <location>
        <begin position="330"/>
        <end position="360"/>
    </location>
</feature>
<dbReference type="InterPro" id="IPR029021">
    <property type="entry name" value="Prot-tyrosine_phosphatase-like"/>
</dbReference>
<evidence type="ECO:0000259" key="3">
    <source>
        <dbReference type="PROSITE" id="PS50055"/>
    </source>
</evidence>
<dbReference type="SMART" id="SM00404">
    <property type="entry name" value="PTPc_motif"/>
    <property type="match status" value="1"/>
</dbReference>
<dbReference type="OrthoDB" id="10253954at2759"/>
<dbReference type="Pfam" id="PF00102">
    <property type="entry name" value="Y_phosphatase"/>
    <property type="match status" value="2"/>
</dbReference>
<organism evidence="5 6">
    <name type="scientific">Endocarpon pusillum</name>
    <dbReference type="NCBI Taxonomy" id="364733"/>
    <lineage>
        <taxon>Eukaryota</taxon>
        <taxon>Fungi</taxon>
        <taxon>Dikarya</taxon>
        <taxon>Ascomycota</taxon>
        <taxon>Pezizomycotina</taxon>
        <taxon>Eurotiomycetes</taxon>
        <taxon>Chaetothyriomycetidae</taxon>
        <taxon>Verrucariales</taxon>
        <taxon>Verrucariaceae</taxon>
        <taxon>Endocarpon</taxon>
    </lineage>
</organism>
<feature type="compositionally biased region" description="Basic and acidic residues" evidence="2">
    <location>
        <begin position="239"/>
        <end position="252"/>
    </location>
</feature>
<dbReference type="PROSITE" id="PS00383">
    <property type="entry name" value="TYR_PHOSPHATASE_1"/>
    <property type="match status" value="1"/>
</dbReference>
<proteinExistence type="inferred from homology"/>
<dbReference type="AlphaFoldDB" id="A0A8H7E6G4"/>
<feature type="domain" description="Tyrosine specific protein phosphatases" evidence="4">
    <location>
        <begin position="279"/>
        <end position="402"/>
    </location>
</feature>
<dbReference type="Gene3D" id="3.90.190.10">
    <property type="entry name" value="Protein tyrosine phosphatase superfamily"/>
    <property type="match status" value="1"/>
</dbReference>
<dbReference type="SUPFAM" id="SSF52799">
    <property type="entry name" value="(Phosphotyrosine protein) phosphatases II"/>
    <property type="match status" value="1"/>
</dbReference>
<feature type="compositionally biased region" description="Low complexity" evidence="2">
    <location>
        <begin position="333"/>
        <end position="350"/>
    </location>
</feature>
<evidence type="ECO:0000256" key="2">
    <source>
        <dbReference type="SAM" id="MobiDB-lite"/>
    </source>
</evidence>
<dbReference type="PROSITE" id="PS50055">
    <property type="entry name" value="TYR_PHOSPHATASE_PTP"/>
    <property type="match status" value="1"/>
</dbReference>
<feature type="domain" description="Tyrosine-protein phosphatase" evidence="3">
    <location>
        <begin position="60"/>
        <end position="411"/>
    </location>
</feature>
<name>A0A8H7E6G4_9EURO</name>